<sequence>MSAWKFYLVTFGCKVNQYETQSLREAWLAQGGVECSAPAEADVVCVNSCAITSKGERDARNAVFRLRREAPSSRLILTGCAARLFADYKPRPGAIWAAPDLLVPQEEKSRLLHGPWADLDGEGVIQSAGMPDATTPAPTVAASTPAQAKAQASKQAFPPFQISAFKRARPVLKVQDGCAHRCTYCIVPSTRGKPRSRPVDEIVSEARRLLQAGHAEIMVSGINLGQYGRGTDTGDFWNLLRTLDAALAPEFAGQARLRISSLEPGQLDQQGLDALLACRMLCPHLHISLQHGSQAVLKRMGRGHYTPAMLEHAVSALASHWPIMGLGADIIAGFPGETEDDMRQLLELIDRLPMSYAHVFPYSRRPGTAADRFDGQIPHSLKLERAARLREAVGRKQQVFLAEQLKLPRMLVAADNPQAFADSTTDVAPTPESAGKTKKNSVKGVNEYYAACSIRLPAPGKRPGADAGLLPARPVALTEKGLVVELVEQK</sequence>
<keyword evidence="5" id="KW-0479">Metal-binding</keyword>
<keyword evidence="4" id="KW-0949">S-adenosyl-L-methionine</keyword>
<dbReference type="InterPro" id="IPR013848">
    <property type="entry name" value="Methylthiotransferase_N"/>
</dbReference>
<feature type="domain" description="MTTase N-terminal" evidence="8">
    <location>
        <begin position="4"/>
        <end position="107"/>
    </location>
</feature>
<gene>
    <name evidence="10" type="ORF">KM92DES2_10429</name>
</gene>
<dbReference type="Gene3D" id="3.40.50.12160">
    <property type="entry name" value="Methylthiotransferase, N-terminal domain"/>
    <property type="match status" value="1"/>
</dbReference>
<dbReference type="SUPFAM" id="SSF102114">
    <property type="entry name" value="Radical SAM enzymes"/>
    <property type="match status" value="1"/>
</dbReference>
<organism evidence="10">
    <name type="scientific">uncultured Desulfovibrio sp</name>
    <dbReference type="NCBI Taxonomy" id="167968"/>
    <lineage>
        <taxon>Bacteria</taxon>
        <taxon>Pseudomonadati</taxon>
        <taxon>Thermodesulfobacteriota</taxon>
        <taxon>Desulfovibrionia</taxon>
        <taxon>Desulfovibrionales</taxon>
        <taxon>Desulfovibrionaceae</taxon>
        <taxon>Desulfovibrio</taxon>
        <taxon>environmental samples</taxon>
    </lineage>
</organism>
<dbReference type="PROSITE" id="PS51918">
    <property type="entry name" value="RADICAL_SAM"/>
    <property type="match status" value="1"/>
</dbReference>
<evidence type="ECO:0000256" key="5">
    <source>
        <dbReference type="ARBA" id="ARBA00022723"/>
    </source>
</evidence>
<dbReference type="Gene3D" id="3.80.30.20">
    <property type="entry name" value="tm_1862 like domain"/>
    <property type="match status" value="1"/>
</dbReference>
<dbReference type="InterPro" id="IPR058240">
    <property type="entry name" value="rSAM_sf"/>
</dbReference>
<dbReference type="InterPro" id="IPR038135">
    <property type="entry name" value="Methylthiotransferase_N_sf"/>
</dbReference>
<keyword evidence="6" id="KW-0408">Iron</keyword>
<dbReference type="InterPro" id="IPR020612">
    <property type="entry name" value="Methylthiotransferase_CS"/>
</dbReference>
<name>A0A212J2E7_9BACT</name>
<dbReference type="PANTHER" id="PTHR11918">
    <property type="entry name" value="RADICAL SAM PROTEINS"/>
    <property type="match status" value="1"/>
</dbReference>
<dbReference type="AlphaFoldDB" id="A0A212J2E7"/>
<comment type="cofactor">
    <cofactor evidence="1">
        <name>[4Fe-4S] cluster</name>
        <dbReference type="ChEBI" id="CHEBI:49883"/>
    </cofactor>
</comment>
<dbReference type="Pfam" id="PF00919">
    <property type="entry name" value="UPF0004"/>
    <property type="match status" value="1"/>
</dbReference>
<feature type="domain" description="Radical SAM core" evidence="9">
    <location>
        <begin position="164"/>
        <end position="401"/>
    </location>
</feature>
<evidence type="ECO:0000256" key="7">
    <source>
        <dbReference type="ARBA" id="ARBA00023014"/>
    </source>
</evidence>
<dbReference type="Pfam" id="PF04055">
    <property type="entry name" value="Radical_SAM"/>
    <property type="match status" value="1"/>
</dbReference>
<dbReference type="RefSeq" id="WP_227117643.1">
    <property type="nucleotide sequence ID" value="NZ_LT598928.1"/>
</dbReference>
<dbReference type="SMART" id="SM00729">
    <property type="entry name" value="Elp3"/>
    <property type="match status" value="1"/>
</dbReference>
<dbReference type="InterPro" id="IPR006638">
    <property type="entry name" value="Elp3/MiaA/NifB-like_rSAM"/>
</dbReference>
<dbReference type="PANTHER" id="PTHR11918:SF45">
    <property type="entry name" value="THREONYLCARBAMOYLADENOSINE TRNA METHYLTHIOTRANSFERASE"/>
    <property type="match status" value="1"/>
</dbReference>
<dbReference type="GO" id="GO:0051539">
    <property type="term" value="F:4 iron, 4 sulfur cluster binding"/>
    <property type="evidence" value="ECO:0007669"/>
    <property type="project" value="UniProtKB-KW"/>
</dbReference>
<evidence type="ECO:0000259" key="9">
    <source>
        <dbReference type="PROSITE" id="PS51918"/>
    </source>
</evidence>
<proteinExistence type="predicted"/>
<dbReference type="CDD" id="cd01335">
    <property type="entry name" value="Radical_SAM"/>
    <property type="match status" value="1"/>
</dbReference>
<dbReference type="SFLD" id="SFLDG01082">
    <property type="entry name" value="B12-binding_domain_containing"/>
    <property type="match status" value="1"/>
</dbReference>
<evidence type="ECO:0000313" key="10">
    <source>
        <dbReference type="EMBL" id="SBV93638.1"/>
    </source>
</evidence>
<evidence type="ECO:0000259" key="8">
    <source>
        <dbReference type="PROSITE" id="PS51449"/>
    </source>
</evidence>
<dbReference type="SFLD" id="SFLDS00029">
    <property type="entry name" value="Radical_SAM"/>
    <property type="match status" value="1"/>
</dbReference>
<evidence type="ECO:0000256" key="4">
    <source>
        <dbReference type="ARBA" id="ARBA00022691"/>
    </source>
</evidence>
<dbReference type="PROSITE" id="PS01278">
    <property type="entry name" value="MTTASE_RADICAL"/>
    <property type="match status" value="1"/>
</dbReference>
<evidence type="ECO:0000256" key="1">
    <source>
        <dbReference type="ARBA" id="ARBA00001966"/>
    </source>
</evidence>
<dbReference type="EMBL" id="FLUP01000001">
    <property type="protein sequence ID" value="SBV93638.1"/>
    <property type="molecule type" value="Genomic_DNA"/>
</dbReference>
<evidence type="ECO:0000256" key="6">
    <source>
        <dbReference type="ARBA" id="ARBA00023004"/>
    </source>
</evidence>
<dbReference type="InterPro" id="IPR023404">
    <property type="entry name" value="rSAM_horseshoe"/>
</dbReference>
<keyword evidence="7" id="KW-0411">Iron-sulfur</keyword>
<evidence type="ECO:0000256" key="2">
    <source>
        <dbReference type="ARBA" id="ARBA00022485"/>
    </source>
</evidence>
<dbReference type="GO" id="GO:0046872">
    <property type="term" value="F:metal ion binding"/>
    <property type="evidence" value="ECO:0007669"/>
    <property type="project" value="UniProtKB-KW"/>
</dbReference>
<evidence type="ECO:0000256" key="3">
    <source>
        <dbReference type="ARBA" id="ARBA00022679"/>
    </source>
</evidence>
<dbReference type="InterPro" id="IPR007197">
    <property type="entry name" value="rSAM"/>
</dbReference>
<reference evidence="10" key="1">
    <citation type="submission" date="2016-04" db="EMBL/GenBank/DDBJ databases">
        <authorList>
            <person name="Evans L.H."/>
            <person name="Alamgir A."/>
            <person name="Owens N."/>
            <person name="Weber N.D."/>
            <person name="Virtaneva K."/>
            <person name="Barbian K."/>
            <person name="Babar A."/>
            <person name="Rosenke K."/>
        </authorList>
    </citation>
    <scope>NUCLEOTIDE SEQUENCE</scope>
    <source>
        <strain evidence="10">92-2</strain>
    </source>
</reference>
<dbReference type="GO" id="GO:0035598">
    <property type="term" value="F:tRNA (N(6)-L-threonylcarbamoyladenosine(37)-C(2))-methylthiotransferase activity"/>
    <property type="evidence" value="ECO:0007669"/>
    <property type="project" value="TreeGrafter"/>
</dbReference>
<keyword evidence="3" id="KW-0808">Transferase</keyword>
<protein>
    <submittedName>
        <fullName evidence="10">RNA modification enzyme, MiaB family</fullName>
    </submittedName>
</protein>
<keyword evidence="2" id="KW-0004">4Fe-4S</keyword>
<dbReference type="PROSITE" id="PS51449">
    <property type="entry name" value="MTTASE_N"/>
    <property type="match status" value="1"/>
</dbReference>
<accession>A0A212J2E7</accession>